<feature type="region of interest" description="Disordered" evidence="2">
    <location>
        <begin position="21"/>
        <end position="55"/>
    </location>
</feature>
<evidence type="ECO:0000313" key="5">
    <source>
        <dbReference type="Proteomes" id="UP000722791"/>
    </source>
</evidence>
<feature type="region of interest" description="Disordered" evidence="2">
    <location>
        <begin position="207"/>
        <end position="234"/>
    </location>
</feature>
<sequence length="797" mass="84295">MGKKKAFIDKKKAITYSLVYRDPSEDPDGEDGGQRILAPVGGARGPQPPSEDYNGYYEDEGSIYNSEYSLSMSRSAAAHHDASYILSEERRRELLSLGFPDDGYDYLKHMRDLGRGKVPPAAAGRGGVATIPEDQELDGFDEGDIEAEEGDEWRDGSDSEEDFTIYDEPEAGANAGGGGGPVEEAGYRKKLDAAALAAVAAAGAAAEGAGPSTSPSGGGGRATAAAAGPGPGSSRAAAAAAAVSTAARSVGSRRVARSVATTARTHGSGLGPSVYVPAARLMPPKPDVKVVDARRLVVRPKGHDEAAAAAALAEVTAHARHTELHGRRGRLYQDLDDLEKSMVAMENGNDPNRAEQVEGDEWADWLDEFVAGGGGDDGGAGGVATAAVGEGEEDEGDAGNDSEEPGEEDEDDDEWLLRHRHKQHQQQHQPQQQLEEGKSREGRSEGAAAAACDGGCRGGRGDALSLASSQWRRPERRDRKEGFEVLDAQFERLAVEYDDADIGALEDGRYDDDDDGDDNNDDDEEYVDFEDGDGGAAARKRSSSRAAPQAAAGNCELSDFADVLDEFLVEHRAAEALEAEGLRPIQASDDVAYAASRPDPEALAATKTRIKRQIEAQMAAGMEADDDEPLRTIVVQDAERWDCESILSLTSNLENHPGKIVEPQRRTGGKGGGLIRLSAKTGMPVLPGGMAGGGRESKGAAPAIPEEEEGASGGEVSGSEDEEGTRGGSMLDQAMLTRHKGETAEERKARKAAVKEARRNQRTAKKEMKTMFRQQATRAQKQTAGRSLAAGSTYVIP</sequence>
<feature type="region of interest" description="Disordered" evidence="2">
    <location>
        <begin position="133"/>
        <end position="161"/>
    </location>
</feature>
<feature type="compositionally biased region" description="Gly residues" evidence="2">
    <location>
        <begin position="371"/>
        <end position="382"/>
    </location>
</feature>
<dbReference type="GO" id="GO:0030688">
    <property type="term" value="C:preribosome, small subunit precursor"/>
    <property type="evidence" value="ECO:0007669"/>
    <property type="project" value="TreeGrafter"/>
</dbReference>
<dbReference type="GO" id="GO:0042274">
    <property type="term" value="P:ribosomal small subunit biogenesis"/>
    <property type="evidence" value="ECO:0007669"/>
    <property type="project" value="InterPro"/>
</dbReference>
<feature type="region of interest" description="Disordered" evidence="2">
    <location>
        <begin position="250"/>
        <end position="272"/>
    </location>
</feature>
<feature type="region of interest" description="Disordered" evidence="2">
    <location>
        <begin position="679"/>
        <end position="797"/>
    </location>
</feature>
<proteinExistence type="inferred from homology"/>
<dbReference type="Pfam" id="PF04180">
    <property type="entry name" value="LTV"/>
    <property type="match status" value="1"/>
</dbReference>
<comment type="similarity">
    <text evidence="1">Belongs to the LTV1 family.</text>
</comment>
<dbReference type="OrthoDB" id="5852896at2759"/>
<feature type="compositionally biased region" description="Low complexity" evidence="2">
    <location>
        <begin position="445"/>
        <end position="454"/>
    </location>
</feature>
<dbReference type="Proteomes" id="UP000722791">
    <property type="component" value="Unassembled WGS sequence"/>
</dbReference>
<feature type="compositionally biased region" description="Low complexity" evidence="2">
    <location>
        <begin position="773"/>
        <end position="784"/>
    </location>
</feature>
<evidence type="ECO:0000313" key="6">
    <source>
        <dbReference type="Proteomes" id="UP000747110"/>
    </source>
</evidence>
<feature type="region of interest" description="Disordered" evidence="2">
    <location>
        <begin position="496"/>
        <end position="552"/>
    </location>
</feature>
<evidence type="ECO:0000256" key="2">
    <source>
        <dbReference type="SAM" id="MobiDB-lite"/>
    </source>
</evidence>
<dbReference type="PANTHER" id="PTHR21531:SF0">
    <property type="entry name" value="PROTEIN LTV1 HOMOLOG"/>
    <property type="match status" value="1"/>
</dbReference>
<feature type="compositionally biased region" description="Acidic residues" evidence="2">
    <location>
        <begin position="509"/>
        <end position="533"/>
    </location>
</feature>
<evidence type="ECO:0000313" key="4">
    <source>
        <dbReference type="EMBL" id="GIL95038.1"/>
    </source>
</evidence>
<keyword evidence="6" id="KW-1185">Reference proteome</keyword>
<evidence type="ECO:0000256" key="1">
    <source>
        <dbReference type="ARBA" id="ARBA00009078"/>
    </source>
</evidence>
<dbReference type="Proteomes" id="UP000747110">
    <property type="component" value="Unassembled WGS sequence"/>
</dbReference>
<dbReference type="PANTHER" id="PTHR21531">
    <property type="entry name" value="LOW-TEMPERATURE VIABILITY PROTEIN LTV1-RELATED"/>
    <property type="match status" value="1"/>
</dbReference>
<name>A0A8J4D737_9CHLO</name>
<evidence type="ECO:0008006" key="7">
    <source>
        <dbReference type="Google" id="ProtNLM"/>
    </source>
</evidence>
<dbReference type="InterPro" id="IPR007307">
    <property type="entry name" value="Ltv1"/>
</dbReference>
<evidence type="ECO:0000313" key="3">
    <source>
        <dbReference type="EMBL" id="GIL81301.1"/>
    </source>
</evidence>
<dbReference type="GO" id="GO:0000056">
    <property type="term" value="P:ribosomal small subunit export from nucleus"/>
    <property type="evidence" value="ECO:0007669"/>
    <property type="project" value="TreeGrafter"/>
</dbReference>
<dbReference type="EMBL" id="BNCP01000021">
    <property type="protein sequence ID" value="GIL81301.1"/>
    <property type="molecule type" value="Genomic_DNA"/>
</dbReference>
<feature type="compositionally biased region" description="Basic and acidic residues" evidence="2">
    <location>
        <begin position="435"/>
        <end position="444"/>
    </location>
</feature>
<feature type="compositionally biased region" description="Basic and acidic residues" evidence="2">
    <location>
        <begin position="472"/>
        <end position="483"/>
    </location>
</feature>
<reference evidence="4" key="1">
    <citation type="journal article" date="2021" name="Proc. Natl. Acad. Sci. U.S.A.">
        <title>Three genomes in the algal genus Volvox reveal the fate of a haploid sex-determining region after a transition to homothallism.</title>
        <authorList>
            <person name="Yamamoto K."/>
            <person name="Hamaji T."/>
            <person name="Kawai-Toyooka H."/>
            <person name="Matsuzaki R."/>
            <person name="Takahashi F."/>
            <person name="Nishimura Y."/>
            <person name="Kawachi M."/>
            <person name="Noguchi H."/>
            <person name="Minakuchi Y."/>
            <person name="Umen J.G."/>
            <person name="Toyoda A."/>
            <person name="Nozaki H."/>
        </authorList>
    </citation>
    <scope>NUCLEOTIDE SEQUENCE</scope>
    <source>
        <strain evidence="4">NIES-3785</strain>
        <strain evidence="3">NIES-3786</strain>
    </source>
</reference>
<dbReference type="EMBL" id="BNCQ01000002">
    <property type="protein sequence ID" value="GIL95038.1"/>
    <property type="molecule type" value="Genomic_DNA"/>
</dbReference>
<feature type="region of interest" description="Disordered" evidence="2">
    <location>
        <begin position="368"/>
        <end position="483"/>
    </location>
</feature>
<gene>
    <name evidence="3" type="ORF">Vretifemale_10341</name>
    <name evidence="4" type="ORF">Vretimale_1152</name>
</gene>
<accession>A0A8J4D737</accession>
<dbReference type="AlphaFoldDB" id="A0A8J4D737"/>
<feature type="compositionally biased region" description="Low complexity" evidence="2">
    <location>
        <begin position="250"/>
        <end position="265"/>
    </location>
</feature>
<dbReference type="GO" id="GO:0005634">
    <property type="term" value="C:nucleus"/>
    <property type="evidence" value="ECO:0007669"/>
    <property type="project" value="TreeGrafter"/>
</dbReference>
<feature type="compositionally biased region" description="Basic and acidic residues" evidence="2">
    <location>
        <begin position="739"/>
        <end position="770"/>
    </location>
</feature>
<protein>
    <recommendedName>
        <fullName evidence="7">Protein LTV1 homolog</fullName>
    </recommendedName>
</protein>
<dbReference type="GO" id="GO:0005829">
    <property type="term" value="C:cytosol"/>
    <property type="evidence" value="ECO:0007669"/>
    <property type="project" value="TreeGrafter"/>
</dbReference>
<organism evidence="4 5">
    <name type="scientific">Volvox reticuliferus</name>
    <dbReference type="NCBI Taxonomy" id="1737510"/>
    <lineage>
        <taxon>Eukaryota</taxon>
        <taxon>Viridiplantae</taxon>
        <taxon>Chlorophyta</taxon>
        <taxon>core chlorophytes</taxon>
        <taxon>Chlorophyceae</taxon>
        <taxon>CS clade</taxon>
        <taxon>Chlamydomonadales</taxon>
        <taxon>Volvocaceae</taxon>
        <taxon>Volvox</taxon>
    </lineage>
</organism>
<feature type="compositionally biased region" description="Acidic residues" evidence="2">
    <location>
        <begin position="390"/>
        <end position="414"/>
    </location>
</feature>
<comment type="caution">
    <text evidence="4">The sequence shown here is derived from an EMBL/GenBank/DDBJ whole genome shotgun (WGS) entry which is preliminary data.</text>
</comment>
<feature type="compositionally biased region" description="Low complexity" evidence="2">
    <location>
        <begin position="222"/>
        <end position="234"/>
    </location>
</feature>